<evidence type="ECO:0000259" key="2">
    <source>
        <dbReference type="Pfam" id="PF13731"/>
    </source>
</evidence>
<dbReference type="InterPro" id="IPR027994">
    <property type="entry name" value="WxL_dom"/>
</dbReference>
<feature type="signal peptide" evidence="1">
    <location>
        <begin position="1"/>
        <end position="24"/>
    </location>
</feature>
<keyword evidence="4" id="KW-1185">Reference proteome</keyword>
<gene>
    <name evidence="3" type="ORF">I6N95_00435</name>
</gene>
<evidence type="ECO:0000256" key="1">
    <source>
        <dbReference type="SAM" id="SignalP"/>
    </source>
</evidence>
<evidence type="ECO:0000313" key="4">
    <source>
        <dbReference type="Proteomes" id="UP000674938"/>
    </source>
</evidence>
<feature type="domain" description="WxL" evidence="2">
    <location>
        <begin position="25"/>
        <end position="263"/>
    </location>
</feature>
<reference evidence="3" key="1">
    <citation type="submission" date="2020-12" db="EMBL/GenBank/DDBJ databases">
        <title>Vagococcus allomyrinae sp. nov. and Enterococcus lavae sp. nov., isolated from the larvae of Allomyrina dichotoma.</title>
        <authorList>
            <person name="Lee S.D."/>
        </authorList>
    </citation>
    <scope>NUCLEOTIDE SEQUENCE</scope>
    <source>
        <strain evidence="3">BWB3-3</strain>
    </source>
</reference>
<name>A0A940STV7_9ENTE</name>
<sequence>MKKKLMTSAILGLGLILVAPAALAADTIGKITFEPGVDPGKVLELPDTNPPVKVTPDDNETKTELASDGINFTVPNLDFGTGQISLSKETYNPKALKFTGVDDNKDYFLPPTVVVRDIRGSKTSGWDMQISAGELAQKNDATKKIAGAQIKFVTPRVFSNNGLTPGNQEITAGLAGFTFASPIELAASPKPLISAANGVGNLQTTYMLDDESKYTVNPTGEFVPTLTADSKVKGIDLDIPGGVAIDAAVEYNATLTWTMTTAP</sequence>
<dbReference type="Proteomes" id="UP000674938">
    <property type="component" value="Unassembled WGS sequence"/>
</dbReference>
<protein>
    <submittedName>
        <fullName evidence="3">WxL domain-containing protein</fullName>
    </submittedName>
</protein>
<keyword evidence="1" id="KW-0732">Signal</keyword>
<feature type="chain" id="PRO_5037015237" evidence="1">
    <location>
        <begin position="25"/>
        <end position="263"/>
    </location>
</feature>
<dbReference type="AlphaFoldDB" id="A0A940STV7"/>
<comment type="caution">
    <text evidence="3">The sequence shown here is derived from an EMBL/GenBank/DDBJ whole genome shotgun (WGS) entry which is preliminary data.</text>
</comment>
<dbReference type="RefSeq" id="WP_209524366.1">
    <property type="nucleotide sequence ID" value="NZ_JAEEGA010000001.1"/>
</dbReference>
<dbReference type="EMBL" id="JAEEGA010000001">
    <property type="protein sequence ID" value="MBP1039461.1"/>
    <property type="molecule type" value="Genomic_DNA"/>
</dbReference>
<accession>A0A940STV7</accession>
<proteinExistence type="predicted"/>
<evidence type="ECO:0000313" key="3">
    <source>
        <dbReference type="EMBL" id="MBP1039461.1"/>
    </source>
</evidence>
<organism evidence="3 4">
    <name type="scientific">Vagococcus allomyrinae</name>
    <dbReference type="NCBI Taxonomy" id="2794353"/>
    <lineage>
        <taxon>Bacteria</taxon>
        <taxon>Bacillati</taxon>
        <taxon>Bacillota</taxon>
        <taxon>Bacilli</taxon>
        <taxon>Lactobacillales</taxon>
        <taxon>Enterococcaceae</taxon>
        <taxon>Vagococcus</taxon>
    </lineage>
</organism>
<dbReference type="Pfam" id="PF13731">
    <property type="entry name" value="WxL"/>
    <property type="match status" value="1"/>
</dbReference>